<feature type="compositionally biased region" description="Basic and acidic residues" evidence="1">
    <location>
        <begin position="647"/>
        <end position="657"/>
    </location>
</feature>
<feature type="compositionally biased region" description="Pro residues" evidence="1">
    <location>
        <begin position="198"/>
        <end position="209"/>
    </location>
</feature>
<feature type="compositionally biased region" description="Basic and acidic residues" evidence="1">
    <location>
        <begin position="54"/>
        <end position="72"/>
    </location>
</feature>
<feature type="compositionally biased region" description="Basic and acidic residues" evidence="1">
    <location>
        <begin position="721"/>
        <end position="737"/>
    </location>
</feature>
<feature type="compositionally biased region" description="Low complexity" evidence="1">
    <location>
        <begin position="37"/>
        <end position="47"/>
    </location>
</feature>
<evidence type="ECO:0000313" key="3">
    <source>
        <dbReference type="Proteomes" id="UP000792457"/>
    </source>
</evidence>
<proteinExistence type="predicted"/>
<feature type="region of interest" description="Disordered" evidence="1">
    <location>
        <begin position="560"/>
        <end position="699"/>
    </location>
</feature>
<feature type="compositionally biased region" description="Polar residues" evidence="1">
    <location>
        <begin position="426"/>
        <end position="442"/>
    </location>
</feature>
<feature type="compositionally biased region" description="Polar residues" evidence="1">
    <location>
        <begin position="407"/>
        <end position="419"/>
    </location>
</feature>
<feature type="compositionally biased region" description="Acidic residues" evidence="1">
    <location>
        <begin position="856"/>
        <end position="874"/>
    </location>
</feature>
<feature type="compositionally biased region" description="Low complexity" evidence="1">
    <location>
        <begin position="459"/>
        <end position="489"/>
    </location>
</feature>
<organism evidence="2 3">
    <name type="scientific">Ladona fulva</name>
    <name type="common">Scarce chaser dragonfly</name>
    <name type="synonym">Libellula fulva</name>
    <dbReference type="NCBI Taxonomy" id="123851"/>
    <lineage>
        <taxon>Eukaryota</taxon>
        <taxon>Metazoa</taxon>
        <taxon>Ecdysozoa</taxon>
        <taxon>Arthropoda</taxon>
        <taxon>Hexapoda</taxon>
        <taxon>Insecta</taxon>
        <taxon>Pterygota</taxon>
        <taxon>Palaeoptera</taxon>
        <taxon>Odonata</taxon>
        <taxon>Epiprocta</taxon>
        <taxon>Anisoptera</taxon>
        <taxon>Libelluloidea</taxon>
        <taxon>Libellulidae</taxon>
        <taxon>Ladona</taxon>
    </lineage>
</organism>
<sequence>MYGGVATPLALVHQLQQGSGSSSNGGAFPPGGGASGNGSIANGGDSSVRSRRGGNRDDGRGGPRLAPLRETDVGGNGGGENEPLLPQPSAPLRVLPKGGSTIGGSSGFSRHHSIEGGNNNNRGNGSGSAPIPGSKSSKNRQGNGSSVVQNSMMDTRYTPPWPRGDISNGGSNRMTVQSNVSRSVPISGINGTANLTPTIPPYLKPLPKPPGREHRHRHHNQNHGSGGSHSHHQRHHGSALPALPHERHRNHHHHHHHHHRDEYGGGAIRSIRRGLQRHHSDESLPGTASGMVPPFGGLFSPYAAVFSHAVASNYHHRIHSSADEISSLNHSPSISSSDESFSRTTDAADSPSPPLPSGSNGDTSASRWLYPSDVRVDPSSLENSPAASQDHLLLPLGTQLYPRIPGESSNSGSGIQSGRGSEVSRGGQQNHHLRPSPTNNTPHMPPPPPPLPSLPSPSAPSSSSSRGPSSVPAVPSRVASRGSASSGGAPRKGDSSRGDSSWRRHGNGVVVADGDKLAMFVDSSGSVVSSPLPPEGDSSCKGDSCGSFEYITGRPRLQVQNVQQSSQNRHHNHHNHHNHHHHSHHGHSNHHHHHHHHSHSDRRKSPSKSGGSLKKQSLERRERPSLEVMQLAATPTESTPEEEAADSDERGMKRRDGSSQTEKTSSDSKSGRSFPLTSATKSENSCGDTSNNNNNINNNEERLSETLSVVKEEPAVNTKSFSEEGAPKDGCDEAEEKGNAKVVTVASGAGLTRPTALSDTSGIPQDFEMEIRKLLEEQEVLRREERTVEELRNVNRMLGALGRTARTSPGVYSGGRESGGEGGGGRGRGEVGGRNIAKGDDFDDIGSDVAETLNTEMEEDDEDEEDLEKDEEEETVTKEVSGREESDTEKREEEEVMTFEMEEKRIAEEVARQNVFG</sequence>
<feature type="compositionally biased region" description="Polar residues" evidence="1">
    <location>
        <begin position="134"/>
        <end position="153"/>
    </location>
</feature>
<feature type="compositionally biased region" description="Pro residues" evidence="1">
    <location>
        <begin position="443"/>
        <end position="458"/>
    </location>
</feature>
<feature type="compositionally biased region" description="Gly residues" evidence="1">
    <location>
        <begin position="812"/>
        <end position="832"/>
    </location>
</feature>
<gene>
    <name evidence="2" type="ORF">J437_LFUL008739</name>
</gene>
<evidence type="ECO:0000256" key="1">
    <source>
        <dbReference type="SAM" id="MobiDB-lite"/>
    </source>
</evidence>
<dbReference type="AlphaFoldDB" id="A0A8K0K421"/>
<feature type="compositionally biased region" description="Low complexity" evidence="1">
    <location>
        <begin position="18"/>
        <end position="27"/>
    </location>
</feature>
<feature type="region of interest" description="Disordered" evidence="1">
    <location>
        <begin position="805"/>
        <end position="899"/>
    </location>
</feature>
<reference evidence="2" key="1">
    <citation type="submission" date="2013-04" db="EMBL/GenBank/DDBJ databases">
        <authorList>
            <person name="Qu J."/>
            <person name="Murali S.C."/>
            <person name="Bandaranaike D."/>
            <person name="Bellair M."/>
            <person name="Blankenburg K."/>
            <person name="Chao H."/>
            <person name="Dinh H."/>
            <person name="Doddapaneni H."/>
            <person name="Downs B."/>
            <person name="Dugan-Rocha S."/>
            <person name="Elkadiri S."/>
            <person name="Gnanaolivu R.D."/>
            <person name="Hernandez B."/>
            <person name="Javaid M."/>
            <person name="Jayaseelan J.C."/>
            <person name="Lee S."/>
            <person name="Li M."/>
            <person name="Ming W."/>
            <person name="Munidasa M."/>
            <person name="Muniz J."/>
            <person name="Nguyen L."/>
            <person name="Ongeri F."/>
            <person name="Osuji N."/>
            <person name="Pu L.-L."/>
            <person name="Puazo M."/>
            <person name="Qu C."/>
            <person name="Quiroz J."/>
            <person name="Raj R."/>
            <person name="Weissenberger G."/>
            <person name="Xin Y."/>
            <person name="Zou X."/>
            <person name="Han Y."/>
            <person name="Richards S."/>
            <person name="Worley K."/>
            <person name="Muzny D."/>
            <person name="Gibbs R."/>
        </authorList>
    </citation>
    <scope>NUCLEOTIDE SEQUENCE</scope>
    <source>
        <strain evidence="2">Sampled in the wild</strain>
    </source>
</reference>
<feature type="compositionally biased region" description="Polar residues" evidence="1">
    <location>
        <begin position="675"/>
        <end position="690"/>
    </location>
</feature>
<feature type="compositionally biased region" description="Basic and acidic residues" evidence="1">
    <location>
        <begin position="491"/>
        <end position="502"/>
    </location>
</feature>
<feature type="region of interest" description="Disordered" evidence="1">
    <location>
        <begin position="16"/>
        <end position="175"/>
    </location>
</feature>
<name>A0A8K0K421_LADFU</name>
<dbReference type="Proteomes" id="UP000792457">
    <property type="component" value="Unassembled WGS sequence"/>
</dbReference>
<feature type="region of interest" description="Disordered" evidence="1">
    <location>
        <begin position="524"/>
        <end position="543"/>
    </location>
</feature>
<keyword evidence="3" id="KW-1185">Reference proteome</keyword>
<evidence type="ECO:0000313" key="2">
    <source>
        <dbReference type="EMBL" id="KAG8227927.1"/>
    </source>
</evidence>
<feature type="compositionally biased region" description="Low complexity" evidence="1">
    <location>
        <begin position="326"/>
        <end position="339"/>
    </location>
</feature>
<feature type="compositionally biased region" description="Basic and acidic residues" evidence="1">
    <location>
        <begin position="875"/>
        <end position="893"/>
    </location>
</feature>
<feature type="compositionally biased region" description="Basic and acidic residues" evidence="1">
    <location>
        <begin position="616"/>
        <end position="625"/>
    </location>
</feature>
<feature type="region of interest" description="Disordered" evidence="1">
    <location>
        <begin position="400"/>
        <end position="507"/>
    </location>
</feature>
<protein>
    <submittedName>
        <fullName evidence="2">Uncharacterized protein</fullName>
    </submittedName>
</protein>
<comment type="caution">
    <text evidence="2">The sequence shown here is derived from an EMBL/GenBank/DDBJ whole genome shotgun (WGS) entry which is preliminary data.</text>
</comment>
<feature type="region of interest" description="Disordered" evidence="1">
    <location>
        <begin position="711"/>
        <end position="737"/>
    </location>
</feature>
<reference evidence="2" key="2">
    <citation type="submission" date="2017-10" db="EMBL/GenBank/DDBJ databases">
        <title>Ladona fulva Genome sequencing and assembly.</title>
        <authorList>
            <person name="Murali S."/>
            <person name="Richards S."/>
            <person name="Bandaranaike D."/>
            <person name="Bellair M."/>
            <person name="Blankenburg K."/>
            <person name="Chao H."/>
            <person name="Dinh H."/>
            <person name="Doddapaneni H."/>
            <person name="Dugan-Rocha S."/>
            <person name="Elkadiri S."/>
            <person name="Gnanaolivu R."/>
            <person name="Hernandez B."/>
            <person name="Skinner E."/>
            <person name="Javaid M."/>
            <person name="Lee S."/>
            <person name="Li M."/>
            <person name="Ming W."/>
            <person name="Munidasa M."/>
            <person name="Muniz J."/>
            <person name="Nguyen L."/>
            <person name="Hughes D."/>
            <person name="Osuji N."/>
            <person name="Pu L.-L."/>
            <person name="Puazo M."/>
            <person name="Qu C."/>
            <person name="Quiroz J."/>
            <person name="Raj R."/>
            <person name="Weissenberger G."/>
            <person name="Xin Y."/>
            <person name="Zou X."/>
            <person name="Han Y."/>
            <person name="Worley K."/>
            <person name="Muzny D."/>
            <person name="Gibbs R."/>
        </authorList>
    </citation>
    <scope>NUCLEOTIDE SEQUENCE</scope>
    <source>
        <strain evidence="2">Sampled in the wild</strain>
    </source>
</reference>
<feature type="region of interest" description="Disordered" evidence="1">
    <location>
        <begin position="326"/>
        <end position="367"/>
    </location>
</feature>
<feature type="compositionally biased region" description="Basic residues" evidence="1">
    <location>
        <begin position="568"/>
        <end position="606"/>
    </location>
</feature>
<accession>A0A8K0K421</accession>
<feature type="region of interest" description="Disordered" evidence="1">
    <location>
        <begin position="188"/>
        <end position="238"/>
    </location>
</feature>
<dbReference type="EMBL" id="KZ308349">
    <property type="protein sequence ID" value="KAG8227927.1"/>
    <property type="molecule type" value="Genomic_DNA"/>
</dbReference>